<dbReference type="EMBL" id="JACHMB010000001">
    <property type="protein sequence ID" value="MBB5776586.1"/>
    <property type="molecule type" value="Genomic_DNA"/>
</dbReference>
<comment type="caution">
    <text evidence="1">The sequence shown here is derived from an EMBL/GenBank/DDBJ whole genome shotgun (WGS) entry which is preliminary data.</text>
</comment>
<gene>
    <name evidence="1" type="ORF">HD596_003342</name>
</gene>
<dbReference type="AlphaFoldDB" id="A0A7W9G3W5"/>
<dbReference type="Proteomes" id="UP000579153">
    <property type="component" value="Unassembled WGS sequence"/>
</dbReference>
<organism evidence="1 2">
    <name type="scientific">Nonomuraea jabiensis</name>
    <dbReference type="NCBI Taxonomy" id="882448"/>
    <lineage>
        <taxon>Bacteria</taxon>
        <taxon>Bacillati</taxon>
        <taxon>Actinomycetota</taxon>
        <taxon>Actinomycetes</taxon>
        <taxon>Streptosporangiales</taxon>
        <taxon>Streptosporangiaceae</taxon>
        <taxon>Nonomuraea</taxon>
    </lineage>
</organism>
<sequence>MMDDNWQGQDGPCRLFEWVQGERYSRDPGPRARPEYREEAALATLPEVFGIYNECQAGHWVEAEGKCVNQTWTETRLRREDEYCE</sequence>
<proteinExistence type="predicted"/>
<keyword evidence="2" id="KW-1185">Reference proteome</keyword>
<dbReference type="RefSeq" id="WP_185070082.1">
    <property type="nucleotide sequence ID" value="NZ_JACHMB010000001.1"/>
</dbReference>
<accession>A0A7W9G3W5</accession>
<name>A0A7W9G3W5_9ACTN</name>
<reference evidence="1 2" key="1">
    <citation type="submission" date="2020-08" db="EMBL/GenBank/DDBJ databases">
        <title>Sequencing the genomes of 1000 actinobacteria strains.</title>
        <authorList>
            <person name="Klenk H.-P."/>
        </authorList>
    </citation>
    <scope>NUCLEOTIDE SEQUENCE [LARGE SCALE GENOMIC DNA]</scope>
    <source>
        <strain evidence="1 2">DSM 45507</strain>
    </source>
</reference>
<evidence type="ECO:0000313" key="2">
    <source>
        <dbReference type="Proteomes" id="UP000579153"/>
    </source>
</evidence>
<protein>
    <submittedName>
        <fullName evidence="1">Uncharacterized protein</fullName>
    </submittedName>
</protein>
<evidence type="ECO:0000313" key="1">
    <source>
        <dbReference type="EMBL" id="MBB5776586.1"/>
    </source>
</evidence>